<feature type="non-terminal residue" evidence="2">
    <location>
        <position position="1"/>
    </location>
</feature>
<dbReference type="Proteomes" id="UP000257109">
    <property type="component" value="Unassembled WGS sequence"/>
</dbReference>
<evidence type="ECO:0000259" key="1">
    <source>
        <dbReference type="Pfam" id="PF22936"/>
    </source>
</evidence>
<dbReference type="AlphaFoldDB" id="A0A371HCF4"/>
<organism evidence="2 3">
    <name type="scientific">Mucuna pruriens</name>
    <name type="common">Velvet bean</name>
    <name type="synonym">Dolichos pruriens</name>
    <dbReference type="NCBI Taxonomy" id="157652"/>
    <lineage>
        <taxon>Eukaryota</taxon>
        <taxon>Viridiplantae</taxon>
        <taxon>Streptophyta</taxon>
        <taxon>Embryophyta</taxon>
        <taxon>Tracheophyta</taxon>
        <taxon>Spermatophyta</taxon>
        <taxon>Magnoliopsida</taxon>
        <taxon>eudicotyledons</taxon>
        <taxon>Gunneridae</taxon>
        <taxon>Pentapetalae</taxon>
        <taxon>rosids</taxon>
        <taxon>fabids</taxon>
        <taxon>Fabales</taxon>
        <taxon>Fabaceae</taxon>
        <taxon>Papilionoideae</taxon>
        <taxon>50 kb inversion clade</taxon>
        <taxon>NPAAA clade</taxon>
        <taxon>indigoferoid/millettioid clade</taxon>
        <taxon>Phaseoleae</taxon>
        <taxon>Mucuna</taxon>
    </lineage>
</organism>
<feature type="domain" description="Retrovirus-related Pol polyprotein from transposon TNT 1-94-like beta-barrel" evidence="1">
    <location>
        <begin position="194"/>
        <end position="272"/>
    </location>
</feature>
<keyword evidence="3" id="KW-1185">Reference proteome</keyword>
<evidence type="ECO:0000313" key="3">
    <source>
        <dbReference type="Proteomes" id="UP000257109"/>
    </source>
</evidence>
<protein>
    <recommendedName>
        <fullName evidence="1">Retrovirus-related Pol polyprotein from transposon TNT 1-94-like beta-barrel domain-containing protein</fullName>
    </recommendedName>
</protein>
<dbReference type="Pfam" id="PF22936">
    <property type="entry name" value="Pol_BBD"/>
    <property type="match status" value="1"/>
</dbReference>
<accession>A0A371HCF4</accession>
<gene>
    <name evidence="2" type="ORF">CR513_16443</name>
</gene>
<sequence>MKAYISSIEIIQGDGVKFFIIEHDETLELKYRSIEKGMNIYSCKKMIVFQMICEFENIVYVIKLKRIVLLDILFMIFMISKLSPSLRTNIIFLKRIYKNLNYKLRLTLLKILNNVSYNINKLKDKNKRNGFFCFVCGQTNHFAKNRFQHCRQPIFASKLEANVVTDSATFNSLSNRYHVISPELNCVFNSNDRFIDCRANAYVCANKKLFSLYKESSTYIVSMRNESMTHVLGEGQVNLELSSCHCPFLDGVYCVSDIRRNLISTFLLVQQGHKIVFGSNRVVITRHGVFVSKCYICDNLWHVRLRHVNLKFVKRMIFVNLILKAYVDLKQKFKICVQAKQPRKPFNRCIEKDTKLLELVHSDVCDSNEMLTHDVTKVICLINSKNIKQRYSLHSSTHIFLIVNFELAEISNI</sequence>
<dbReference type="InterPro" id="IPR054722">
    <property type="entry name" value="PolX-like_BBD"/>
</dbReference>
<evidence type="ECO:0000313" key="2">
    <source>
        <dbReference type="EMBL" id="RDY00384.1"/>
    </source>
</evidence>
<reference evidence="2" key="1">
    <citation type="submission" date="2018-05" db="EMBL/GenBank/DDBJ databases">
        <title>Draft genome of Mucuna pruriens seed.</title>
        <authorList>
            <person name="Nnadi N.E."/>
            <person name="Vos R."/>
            <person name="Hasami M.H."/>
            <person name="Devisetty U.K."/>
            <person name="Aguiy J.C."/>
        </authorList>
    </citation>
    <scope>NUCLEOTIDE SEQUENCE [LARGE SCALE GENOMIC DNA]</scope>
    <source>
        <strain evidence="2">JCA_2017</strain>
    </source>
</reference>
<comment type="caution">
    <text evidence="2">The sequence shown here is derived from an EMBL/GenBank/DDBJ whole genome shotgun (WGS) entry which is preliminary data.</text>
</comment>
<dbReference type="EMBL" id="QJKJ01003010">
    <property type="protein sequence ID" value="RDY00384.1"/>
    <property type="molecule type" value="Genomic_DNA"/>
</dbReference>
<name>A0A371HCF4_MUCPR</name>
<proteinExistence type="predicted"/>
<dbReference type="PANTHER" id="PTHR47592:SF27">
    <property type="entry name" value="OS08G0421700 PROTEIN"/>
    <property type="match status" value="1"/>
</dbReference>
<dbReference type="OrthoDB" id="1651011at2759"/>
<dbReference type="PANTHER" id="PTHR47592">
    <property type="entry name" value="PBF68 PROTEIN"/>
    <property type="match status" value="1"/>
</dbReference>